<evidence type="ECO:0000313" key="3">
    <source>
        <dbReference type="Proteomes" id="UP001630127"/>
    </source>
</evidence>
<keyword evidence="3" id="KW-1185">Reference proteome</keyword>
<name>A0ABD2YN04_9GENT</name>
<evidence type="ECO:0000313" key="2">
    <source>
        <dbReference type="EMBL" id="KAL3506928.1"/>
    </source>
</evidence>
<proteinExistence type="predicted"/>
<dbReference type="AlphaFoldDB" id="A0ABD2YN04"/>
<feature type="compositionally biased region" description="Polar residues" evidence="1">
    <location>
        <begin position="94"/>
        <end position="111"/>
    </location>
</feature>
<dbReference type="EMBL" id="JBJUIK010000013">
    <property type="protein sequence ID" value="KAL3506928.1"/>
    <property type="molecule type" value="Genomic_DNA"/>
</dbReference>
<sequence length="138" mass="15338">MTYQHVIFPIPDDSGWVDTKSDLVGPQIRKAPGGPRKLRRKGPDEEGAASRNQVSKKGTPMHCSHYSHTDHNVRGCKNIGCLHVRKRKHMQEQGAESSNSQDINIGSNPNIGSLDEDRDHGRGIGSSRNTSRGRCMRR</sequence>
<dbReference type="Proteomes" id="UP001630127">
    <property type="component" value="Unassembled WGS sequence"/>
</dbReference>
<protein>
    <submittedName>
        <fullName evidence="2">Uncharacterized protein</fullName>
    </submittedName>
</protein>
<feature type="region of interest" description="Disordered" evidence="1">
    <location>
        <begin position="14"/>
        <end position="74"/>
    </location>
</feature>
<feature type="region of interest" description="Disordered" evidence="1">
    <location>
        <begin position="87"/>
        <end position="138"/>
    </location>
</feature>
<accession>A0ABD2YN04</accession>
<organism evidence="2 3">
    <name type="scientific">Cinchona calisaya</name>
    <dbReference type="NCBI Taxonomy" id="153742"/>
    <lineage>
        <taxon>Eukaryota</taxon>
        <taxon>Viridiplantae</taxon>
        <taxon>Streptophyta</taxon>
        <taxon>Embryophyta</taxon>
        <taxon>Tracheophyta</taxon>
        <taxon>Spermatophyta</taxon>
        <taxon>Magnoliopsida</taxon>
        <taxon>eudicotyledons</taxon>
        <taxon>Gunneridae</taxon>
        <taxon>Pentapetalae</taxon>
        <taxon>asterids</taxon>
        <taxon>lamiids</taxon>
        <taxon>Gentianales</taxon>
        <taxon>Rubiaceae</taxon>
        <taxon>Cinchonoideae</taxon>
        <taxon>Cinchoneae</taxon>
        <taxon>Cinchona</taxon>
    </lineage>
</organism>
<comment type="caution">
    <text evidence="2">The sequence shown here is derived from an EMBL/GenBank/DDBJ whole genome shotgun (WGS) entry which is preliminary data.</text>
</comment>
<evidence type="ECO:0000256" key="1">
    <source>
        <dbReference type="SAM" id="MobiDB-lite"/>
    </source>
</evidence>
<reference evidence="2 3" key="1">
    <citation type="submission" date="2024-11" db="EMBL/GenBank/DDBJ databases">
        <title>A near-complete genome assembly of Cinchona calisaya.</title>
        <authorList>
            <person name="Lian D.C."/>
            <person name="Zhao X.W."/>
            <person name="Wei L."/>
        </authorList>
    </citation>
    <scope>NUCLEOTIDE SEQUENCE [LARGE SCALE GENOMIC DNA]</scope>
    <source>
        <tissue evidence="2">Nenye</tissue>
    </source>
</reference>
<gene>
    <name evidence="2" type="ORF">ACH5RR_032310</name>
</gene>